<dbReference type="GO" id="GO:0004252">
    <property type="term" value="F:serine-type endopeptidase activity"/>
    <property type="evidence" value="ECO:0007669"/>
    <property type="project" value="InterPro"/>
</dbReference>
<comment type="similarity">
    <text evidence="1">Belongs to the peptidase S8 family.</text>
</comment>
<dbReference type="Pfam" id="PF02225">
    <property type="entry name" value="PA"/>
    <property type="match status" value="1"/>
</dbReference>
<evidence type="ECO:0000256" key="3">
    <source>
        <dbReference type="ARBA" id="ARBA00022729"/>
    </source>
</evidence>
<dbReference type="CDD" id="cd02120">
    <property type="entry name" value="PA_subtilisin_like"/>
    <property type="match status" value="1"/>
</dbReference>
<keyword evidence="2" id="KW-0645">Protease</keyword>
<protein>
    <submittedName>
        <fullName evidence="10">Peptidase S8 propeptide/proteinase inhibitor I9</fullName>
    </submittedName>
</protein>
<dbReference type="InterPro" id="IPR041469">
    <property type="entry name" value="Subtilisin-like_FN3"/>
</dbReference>
<dbReference type="InterPro" id="IPR003137">
    <property type="entry name" value="PA_domain"/>
</dbReference>
<dbReference type="AlphaFoldDB" id="A0AAN8ZIM2"/>
<dbReference type="InterPro" id="IPR036852">
    <property type="entry name" value="Peptidase_S8/S53_dom_sf"/>
</dbReference>
<dbReference type="GO" id="GO:0006508">
    <property type="term" value="P:proteolysis"/>
    <property type="evidence" value="ECO:0007669"/>
    <property type="project" value="UniProtKB-KW"/>
</dbReference>
<keyword evidence="11" id="KW-1185">Reference proteome</keyword>
<feature type="chain" id="PRO_5042829268" evidence="6">
    <location>
        <begin position="21"/>
        <end position="554"/>
    </location>
</feature>
<dbReference type="Proteomes" id="UP001370490">
    <property type="component" value="Unassembled WGS sequence"/>
</dbReference>
<evidence type="ECO:0000313" key="10">
    <source>
        <dbReference type="EMBL" id="KAK6939316.1"/>
    </source>
</evidence>
<feature type="signal peptide" evidence="6">
    <location>
        <begin position="1"/>
        <end position="20"/>
    </location>
</feature>
<dbReference type="EMBL" id="JBAMMX010000005">
    <property type="protein sequence ID" value="KAK6939316.1"/>
    <property type="molecule type" value="Genomic_DNA"/>
</dbReference>
<dbReference type="SUPFAM" id="SSF52743">
    <property type="entry name" value="Subtilisin-like"/>
    <property type="match status" value="1"/>
</dbReference>
<evidence type="ECO:0000256" key="1">
    <source>
        <dbReference type="ARBA" id="ARBA00011073"/>
    </source>
</evidence>
<proteinExistence type="inferred from homology"/>
<dbReference type="Pfam" id="PF05922">
    <property type="entry name" value="Inhibitor_I9"/>
    <property type="match status" value="1"/>
</dbReference>
<dbReference type="InterPro" id="IPR045051">
    <property type="entry name" value="SBT"/>
</dbReference>
<dbReference type="Pfam" id="PF17766">
    <property type="entry name" value="fn3_6"/>
    <property type="match status" value="1"/>
</dbReference>
<evidence type="ECO:0000256" key="5">
    <source>
        <dbReference type="ARBA" id="ARBA00022825"/>
    </source>
</evidence>
<feature type="domain" description="Inhibitor I9" evidence="8">
    <location>
        <begin position="33"/>
        <end position="101"/>
    </location>
</feature>
<evidence type="ECO:0000256" key="2">
    <source>
        <dbReference type="ARBA" id="ARBA00022670"/>
    </source>
</evidence>
<reference evidence="10 11" key="1">
    <citation type="submission" date="2023-12" db="EMBL/GenBank/DDBJ databases">
        <title>A high-quality genome assembly for Dillenia turbinata (Dilleniales).</title>
        <authorList>
            <person name="Chanderbali A."/>
        </authorList>
    </citation>
    <scope>NUCLEOTIDE SEQUENCE [LARGE SCALE GENOMIC DNA]</scope>
    <source>
        <strain evidence="10">LSX21</strain>
        <tissue evidence="10">Leaf</tissue>
    </source>
</reference>
<keyword evidence="5" id="KW-0720">Serine protease</keyword>
<dbReference type="InterPro" id="IPR010259">
    <property type="entry name" value="S8pro/Inhibitor_I9"/>
</dbReference>
<evidence type="ECO:0000259" key="7">
    <source>
        <dbReference type="Pfam" id="PF02225"/>
    </source>
</evidence>
<organism evidence="10 11">
    <name type="scientific">Dillenia turbinata</name>
    <dbReference type="NCBI Taxonomy" id="194707"/>
    <lineage>
        <taxon>Eukaryota</taxon>
        <taxon>Viridiplantae</taxon>
        <taxon>Streptophyta</taxon>
        <taxon>Embryophyta</taxon>
        <taxon>Tracheophyta</taxon>
        <taxon>Spermatophyta</taxon>
        <taxon>Magnoliopsida</taxon>
        <taxon>eudicotyledons</taxon>
        <taxon>Gunneridae</taxon>
        <taxon>Pentapetalae</taxon>
        <taxon>Dilleniales</taxon>
        <taxon>Dilleniaceae</taxon>
        <taxon>Dillenia</taxon>
    </lineage>
</organism>
<keyword evidence="3 6" id="KW-0732">Signal</keyword>
<evidence type="ECO:0000313" key="11">
    <source>
        <dbReference type="Proteomes" id="UP001370490"/>
    </source>
</evidence>
<feature type="domain" description="Subtilisin-like protease fibronectin type-III" evidence="9">
    <location>
        <begin position="450"/>
        <end position="549"/>
    </location>
</feature>
<comment type="caution">
    <text evidence="10">The sequence shown here is derived from an EMBL/GenBank/DDBJ whole genome shotgun (WGS) entry which is preliminary data.</text>
</comment>
<dbReference type="Gene3D" id="2.60.40.2310">
    <property type="match status" value="1"/>
</dbReference>
<gene>
    <name evidence="10" type="ORF">RJ641_028847</name>
</gene>
<evidence type="ECO:0000259" key="8">
    <source>
        <dbReference type="Pfam" id="PF05922"/>
    </source>
</evidence>
<keyword evidence="4" id="KW-0378">Hydrolase</keyword>
<accession>A0AAN8ZIM2</accession>
<dbReference type="FunFam" id="3.50.30.30:FF:000005">
    <property type="entry name" value="subtilisin-like protease SBT1.5"/>
    <property type="match status" value="1"/>
</dbReference>
<dbReference type="InterPro" id="IPR037045">
    <property type="entry name" value="S8pro/Inhibitor_I9_sf"/>
</dbReference>
<evidence type="ECO:0000259" key="9">
    <source>
        <dbReference type="Pfam" id="PF17766"/>
    </source>
</evidence>
<feature type="domain" description="PA" evidence="7">
    <location>
        <begin position="209"/>
        <end position="301"/>
    </location>
</feature>
<sequence length="554" mass="60803">MEIFLIFLMFLSCFSLSCFGESKVDPRNDNGIYIVYMGAANSDNHAHLLSSVLRRKENAIVHNYRKGFSGFAAHLTEEEAHTIARKPGVVSVFPDPILQLHTTRSWDFLKYQAELETDCNLCSNSDSQSHGYDTIIGILDTGIWPESDSFSDKDLGPLPSRWKGICMEGQNFSTSNCNRIFESDIVLGGEKVIEGTAINFANIQKSPIYPLIYASTAKSNSSEEKEARNCNEGTLDKALIKGKIVLCDNDDASYSPKEKLEEVKENGGIGVILVDSMIKLVASNFGDFPMTVISSEDAMAIHSYINSTRYKSHRHRNPVATILPTQTVTEYKPAPMVAYFSARGPFYGSKNLLKANLLPLFNVLSIQLNNLRAPITTDSGSVATPYDYGAGEISPSGPLQPGLVYATEIVDYLEFLCNYGYNITTIKLISSSVPSGFSCPKNSKPDLISNLNYPSIAVSGFDGKESKKVNRTVTNVGDDDEATYTASIKAPDGLTVKVIPEELQFTKNNKKLSFQVEFLFTGSSAPKGDLFGSITWTNGKYKVQSPFVVSTSTD</sequence>
<evidence type="ECO:0000256" key="4">
    <source>
        <dbReference type="ARBA" id="ARBA00022801"/>
    </source>
</evidence>
<evidence type="ECO:0000256" key="6">
    <source>
        <dbReference type="SAM" id="SignalP"/>
    </source>
</evidence>
<dbReference type="Gene3D" id="3.30.70.80">
    <property type="entry name" value="Peptidase S8 propeptide/proteinase inhibitor I9"/>
    <property type="match status" value="1"/>
</dbReference>
<dbReference type="Gene3D" id="3.50.30.30">
    <property type="match status" value="1"/>
</dbReference>
<dbReference type="PANTHER" id="PTHR10795">
    <property type="entry name" value="PROPROTEIN CONVERTASE SUBTILISIN/KEXIN"/>
    <property type="match status" value="1"/>
</dbReference>
<name>A0AAN8ZIM2_9MAGN</name>